<evidence type="ECO:0000256" key="4">
    <source>
        <dbReference type="ARBA" id="ARBA00022723"/>
    </source>
</evidence>
<keyword evidence="6 9" id="KW-0863">Zinc-finger</keyword>
<feature type="domain" description="RING-type" evidence="11">
    <location>
        <begin position="173"/>
        <end position="218"/>
    </location>
</feature>
<keyword evidence="7" id="KW-0833">Ubl conjugation pathway</keyword>
<dbReference type="EMBL" id="LT598452">
    <property type="protein sequence ID" value="SCV00192.1"/>
    <property type="molecule type" value="Genomic_DNA"/>
</dbReference>
<dbReference type="SMART" id="SM00647">
    <property type="entry name" value="IBR"/>
    <property type="match status" value="2"/>
</dbReference>
<dbReference type="SUPFAM" id="SSF57850">
    <property type="entry name" value="RING/U-box"/>
    <property type="match status" value="2"/>
</dbReference>
<accession>A0A1G4K851</accession>
<keyword evidence="4" id="KW-0479">Metal-binding</keyword>
<dbReference type="GO" id="GO:0016567">
    <property type="term" value="P:protein ubiquitination"/>
    <property type="evidence" value="ECO:0007669"/>
    <property type="project" value="InterPro"/>
</dbReference>
<dbReference type="Gene3D" id="1.20.120.1750">
    <property type="match status" value="1"/>
</dbReference>
<dbReference type="Gene3D" id="3.30.40.10">
    <property type="entry name" value="Zinc/RING finger domain, C3HC4 (zinc finger)"/>
    <property type="match status" value="1"/>
</dbReference>
<keyword evidence="8" id="KW-0862">Zinc</keyword>
<dbReference type="InterPro" id="IPR031127">
    <property type="entry name" value="E3_UB_ligase_RBR"/>
</dbReference>
<dbReference type="FunFam" id="1.20.120.1750:FF:000002">
    <property type="entry name" value="RBR-type E3 ubiquitin transferase"/>
    <property type="match status" value="1"/>
</dbReference>
<dbReference type="AlphaFoldDB" id="A0A1G4K851"/>
<keyword evidence="3" id="KW-0808">Transferase</keyword>
<evidence type="ECO:0000256" key="5">
    <source>
        <dbReference type="ARBA" id="ARBA00022737"/>
    </source>
</evidence>
<feature type="region of interest" description="Disordered" evidence="10">
    <location>
        <begin position="32"/>
        <end position="70"/>
    </location>
</feature>
<dbReference type="InterPro" id="IPR002867">
    <property type="entry name" value="IBR_dom"/>
</dbReference>
<keyword evidence="5" id="KW-0677">Repeat</keyword>
<protein>
    <recommendedName>
        <fullName evidence="2">RBR-type E3 ubiquitin transferase</fullName>
        <ecNumber evidence="2">2.3.2.31</ecNumber>
    </recommendedName>
</protein>
<evidence type="ECO:0000256" key="3">
    <source>
        <dbReference type="ARBA" id="ARBA00022679"/>
    </source>
</evidence>
<dbReference type="Pfam" id="PF01485">
    <property type="entry name" value="IBR"/>
    <property type="match status" value="1"/>
</dbReference>
<dbReference type="InterPro" id="IPR018957">
    <property type="entry name" value="Znf_C3HC4_RING-type"/>
</dbReference>
<gene>
    <name evidence="13" type="ORF">LANO_0F05666G</name>
</gene>
<reference evidence="14" key="1">
    <citation type="submission" date="2016-03" db="EMBL/GenBank/DDBJ databases">
        <authorList>
            <person name="Devillers Hugo."/>
        </authorList>
    </citation>
    <scope>NUCLEOTIDE SEQUENCE [LARGE SCALE GENOMIC DNA]</scope>
</reference>
<keyword evidence="14" id="KW-1185">Reference proteome</keyword>
<organism evidence="13 14">
    <name type="scientific">Lachancea nothofagi CBS 11611</name>
    <dbReference type="NCBI Taxonomy" id="1266666"/>
    <lineage>
        <taxon>Eukaryota</taxon>
        <taxon>Fungi</taxon>
        <taxon>Dikarya</taxon>
        <taxon>Ascomycota</taxon>
        <taxon>Saccharomycotina</taxon>
        <taxon>Saccharomycetes</taxon>
        <taxon>Saccharomycetales</taxon>
        <taxon>Saccharomycetaceae</taxon>
        <taxon>Lachancea</taxon>
    </lineage>
</organism>
<dbReference type="InterPro" id="IPR017907">
    <property type="entry name" value="Znf_RING_CS"/>
</dbReference>
<dbReference type="SMART" id="SM00184">
    <property type="entry name" value="RING"/>
    <property type="match status" value="1"/>
</dbReference>
<dbReference type="Proteomes" id="UP000189911">
    <property type="component" value="Chromosome F"/>
</dbReference>
<sequence>MAYSVKLSDYLDGDEDSVILEFESDSEIDELGEVDEDSSHSYSEVNEFSDGPSDKKDTGGSRYLDADQKKPSWGRGLTEMAYESSGVPKLAYSCLTTDQMFDLILARLERIQPIFEISYGDIIVMLQKYGWSEERLLEDWTEDQERVLVSCGLKLATSSNRSRGIQDHSDFVCNICCESNKQRTFRLECGHEYCIECYKHYIKDKLLEGKIISCMSCSLALKNPDIDAIVGDNSSQTLMRSSIKGFIHKHNNHYKWCPFVDCNCVIQVTNISALSEFPRFHLSPFVVCNNHHRFCFKCGLESHAPGDCQVAEVWVKMAQLESANLNWVLKNTKECPKCGVNIEKNGGCNHMTCQSCEYEFCWICELPWEGHGGGFFECTRFSKDEKNGATETKNSLRKYTFYYKLFSEHENSSKLDWALGLAVEQKVRALQENIGISWIETQFLPESIRSLIEGRTTLKWSFPVAFYSDPSHNLTKIFVDNQALLVSAVEDLSQLLQVKDPHDIIARKLEFYNKARFVQSRNRALSECGRDLLCKRICVPRG</sequence>
<dbReference type="EC" id="2.3.2.31" evidence="2"/>
<dbReference type="GO" id="GO:0008270">
    <property type="term" value="F:zinc ion binding"/>
    <property type="evidence" value="ECO:0007669"/>
    <property type="project" value="UniProtKB-KW"/>
</dbReference>
<dbReference type="InterPro" id="IPR013083">
    <property type="entry name" value="Znf_RING/FYVE/PHD"/>
</dbReference>
<feature type="compositionally biased region" description="Basic and acidic residues" evidence="10">
    <location>
        <begin position="52"/>
        <end position="70"/>
    </location>
</feature>
<evidence type="ECO:0000256" key="8">
    <source>
        <dbReference type="ARBA" id="ARBA00022833"/>
    </source>
</evidence>
<dbReference type="PANTHER" id="PTHR11685">
    <property type="entry name" value="RBR FAMILY RING FINGER AND IBR DOMAIN-CONTAINING"/>
    <property type="match status" value="1"/>
</dbReference>
<proteinExistence type="predicted"/>
<evidence type="ECO:0000256" key="1">
    <source>
        <dbReference type="ARBA" id="ARBA00001798"/>
    </source>
</evidence>
<dbReference type="Pfam" id="PF22191">
    <property type="entry name" value="IBR_1"/>
    <property type="match status" value="1"/>
</dbReference>
<name>A0A1G4K851_9SACH</name>
<evidence type="ECO:0000313" key="14">
    <source>
        <dbReference type="Proteomes" id="UP000189911"/>
    </source>
</evidence>
<dbReference type="PROSITE" id="PS00518">
    <property type="entry name" value="ZF_RING_1"/>
    <property type="match status" value="1"/>
</dbReference>
<dbReference type="GO" id="GO:0061630">
    <property type="term" value="F:ubiquitin protein ligase activity"/>
    <property type="evidence" value="ECO:0007669"/>
    <property type="project" value="UniProtKB-EC"/>
</dbReference>
<dbReference type="PROSITE" id="PS51873">
    <property type="entry name" value="TRIAD"/>
    <property type="match status" value="1"/>
</dbReference>
<evidence type="ECO:0000256" key="9">
    <source>
        <dbReference type="PROSITE-ProRule" id="PRU00175"/>
    </source>
</evidence>
<dbReference type="Pfam" id="PF00097">
    <property type="entry name" value="zf-C3HC4"/>
    <property type="match status" value="1"/>
</dbReference>
<dbReference type="OrthoDB" id="10009520at2759"/>
<evidence type="ECO:0000256" key="6">
    <source>
        <dbReference type="ARBA" id="ARBA00022771"/>
    </source>
</evidence>
<dbReference type="PROSITE" id="PS50089">
    <property type="entry name" value="ZF_RING_2"/>
    <property type="match status" value="1"/>
</dbReference>
<dbReference type="InterPro" id="IPR001841">
    <property type="entry name" value="Znf_RING"/>
</dbReference>
<evidence type="ECO:0000313" key="13">
    <source>
        <dbReference type="EMBL" id="SCV00192.1"/>
    </source>
</evidence>
<evidence type="ECO:0000259" key="11">
    <source>
        <dbReference type="PROSITE" id="PS50089"/>
    </source>
</evidence>
<feature type="domain" description="RING-type" evidence="12">
    <location>
        <begin position="169"/>
        <end position="382"/>
    </location>
</feature>
<dbReference type="InterPro" id="IPR044066">
    <property type="entry name" value="TRIAD_supradom"/>
</dbReference>
<comment type="catalytic activity">
    <reaction evidence="1">
        <text>[E2 ubiquitin-conjugating enzyme]-S-ubiquitinyl-L-cysteine + [acceptor protein]-L-lysine = [E2 ubiquitin-conjugating enzyme]-L-cysteine + [acceptor protein]-N(6)-ubiquitinyl-L-lysine.</text>
        <dbReference type="EC" id="2.3.2.31"/>
    </reaction>
</comment>
<evidence type="ECO:0000259" key="12">
    <source>
        <dbReference type="PROSITE" id="PS51873"/>
    </source>
</evidence>
<evidence type="ECO:0000256" key="2">
    <source>
        <dbReference type="ARBA" id="ARBA00012251"/>
    </source>
</evidence>
<evidence type="ECO:0000256" key="7">
    <source>
        <dbReference type="ARBA" id="ARBA00022786"/>
    </source>
</evidence>
<evidence type="ECO:0000256" key="10">
    <source>
        <dbReference type="SAM" id="MobiDB-lite"/>
    </source>
</evidence>